<accession>A0A2V4WT08</accession>
<protein>
    <submittedName>
        <fullName evidence="1">Uncharacterized protein</fullName>
    </submittedName>
</protein>
<name>A0A2V4WT08_9FLAO</name>
<comment type="caution">
    <text evidence="1">The sequence shown here is derived from an EMBL/GenBank/DDBJ whole genome shotgun (WGS) entry which is preliminary data.</text>
</comment>
<evidence type="ECO:0000313" key="1">
    <source>
        <dbReference type="EMBL" id="PYE78775.1"/>
    </source>
</evidence>
<evidence type="ECO:0000313" key="2">
    <source>
        <dbReference type="Proteomes" id="UP000248054"/>
    </source>
</evidence>
<proteinExistence type="predicted"/>
<organism evidence="1 2">
    <name type="scientific">Winogradskyella epiphytica</name>
    <dbReference type="NCBI Taxonomy" id="262005"/>
    <lineage>
        <taxon>Bacteria</taxon>
        <taxon>Pseudomonadati</taxon>
        <taxon>Bacteroidota</taxon>
        <taxon>Flavobacteriia</taxon>
        <taxon>Flavobacteriales</taxon>
        <taxon>Flavobacteriaceae</taxon>
        <taxon>Winogradskyella</taxon>
    </lineage>
</organism>
<reference evidence="1 2" key="1">
    <citation type="submission" date="2018-06" db="EMBL/GenBank/DDBJ databases">
        <title>Genomic Encyclopedia of Type Strains, Phase III (KMG-III): the genomes of soil and plant-associated and newly described type strains.</title>
        <authorList>
            <person name="Whitman W."/>
        </authorList>
    </citation>
    <scope>NUCLEOTIDE SEQUENCE [LARGE SCALE GENOMIC DNA]</scope>
    <source>
        <strain evidence="1 2">CECT 7945</strain>
    </source>
</reference>
<gene>
    <name evidence="1" type="ORF">DFQ11_1214</name>
</gene>
<keyword evidence="2" id="KW-1185">Reference proteome</keyword>
<dbReference type="AlphaFoldDB" id="A0A2V4WT08"/>
<dbReference type="RefSeq" id="WP_110476620.1">
    <property type="nucleotide sequence ID" value="NZ_BMWQ01000022.1"/>
</dbReference>
<dbReference type="Proteomes" id="UP000248054">
    <property type="component" value="Unassembled WGS sequence"/>
</dbReference>
<sequence>MEVKFDLVRIGRTRKNHTSEKILEQNVDLLKSNIRFFLKDKVSSNKNNGISMVMIVPGKGYNIKIALQDIRDNEIKKELRKKFPNSIYKGEYSTILDNMNNRVFR</sequence>
<dbReference type="EMBL" id="QJTD01000021">
    <property type="protein sequence ID" value="PYE78775.1"/>
    <property type="molecule type" value="Genomic_DNA"/>
</dbReference>
<dbReference type="OrthoDB" id="1450774at2"/>